<dbReference type="EMBL" id="JBHLXJ010000013">
    <property type="protein sequence ID" value="MFC0350558.1"/>
    <property type="molecule type" value="Genomic_DNA"/>
</dbReference>
<dbReference type="PANTHER" id="PTHR10196">
    <property type="entry name" value="SUGAR KINASE"/>
    <property type="match status" value="1"/>
</dbReference>
<feature type="binding site" evidence="7">
    <location>
        <position position="15"/>
    </location>
    <ligand>
        <name>ADP</name>
        <dbReference type="ChEBI" id="CHEBI:456216"/>
    </ligand>
</feature>
<name>A0ABV6IG61_9BURK</name>
<evidence type="ECO:0000256" key="4">
    <source>
        <dbReference type="ARBA" id="ARBA00022777"/>
    </source>
</evidence>
<evidence type="ECO:0000256" key="7">
    <source>
        <dbReference type="HAMAP-Rule" id="MF_00186"/>
    </source>
</evidence>
<evidence type="ECO:0000256" key="8">
    <source>
        <dbReference type="RuleBase" id="RU003733"/>
    </source>
</evidence>
<keyword evidence="6 7" id="KW-0067">ATP-binding</keyword>
<evidence type="ECO:0000259" key="10">
    <source>
        <dbReference type="Pfam" id="PF02782"/>
    </source>
</evidence>
<feature type="binding site" evidence="7">
    <location>
        <position position="82"/>
    </location>
    <ligand>
        <name>sn-glycerol 3-phosphate</name>
        <dbReference type="ChEBI" id="CHEBI:57597"/>
    </ligand>
</feature>
<dbReference type="PROSITE" id="PS00445">
    <property type="entry name" value="FGGY_KINASES_2"/>
    <property type="match status" value="1"/>
</dbReference>
<dbReference type="Proteomes" id="UP001589844">
    <property type="component" value="Unassembled WGS sequence"/>
</dbReference>
<dbReference type="HAMAP" id="MF_00186">
    <property type="entry name" value="Glycerol_kin"/>
    <property type="match status" value="1"/>
</dbReference>
<feature type="binding site" evidence="7">
    <location>
        <position position="241"/>
    </location>
    <ligand>
        <name>glycerol</name>
        <dbReference type="ChEBI" id="CHEBI:17754"/>
    </ligand>
</feature>
<feature type="binding site" evidence="7">
    <location>
        <position position="410"/>
    </location>
    <ligand>
        <name>ADP</name>
        <dbReference type="ChEBI" id="CHEBI:456216"/>
    </ligand>
</feature>
<feature type="binding site" evidence="7">
    <location>
        <position position="12"/>
    </location>
    <ligand>
        <name>ATP</name>
        <dbReference type="ChEBI" id="CHEBI:30616"/>
    </ligand>
</feature>
<accession>A0ABV6IG61</accession>
<comment type="catalytic activity">
    <reaction evidence="7">
        <text>glycerol + ATP = sn-glycerol 3-phosphate + ADP + H(+)</text>
        <dbReference type="Rhea" id="RHEA:21644"/>
        <dbReference type="ChEBI" id="CHEBI:15378"/>
        <dbReference type="ChEBI" id="CHEBI:17754"/>
        <dbReference type="ChEBI" id="CHEBI:30616"/>
        <dbReference type="ChEBI" id="CHEBI:57597"/>
        <dbReference type="ChEBI" id="CHEBI:456216"/>
        <dbReference type="EC" id="2.7.1.30"/>
    </reaction>
</comment>
<dbReference type="EC" id="2.7.1.30" evidence="7"/>
<feature type="binding site" evidence="7">
    <location>
        <position position="81"/>
    </location>
    <ligand>
        <name>glycerol</name>
        <dbReference type="ChEBI" id="CHEBI:17754"/>
    </ligand>
</feature>
<feature type="binding site" evidence="7">
    <location>
        <position position="81"/>
    </location>
    <ligand>
        <name>sn-glycerol 3-phosphate</name>
        <dbReference type="ChEBI" id="CHEBI:57597"/>
    </ligand>
</feature>
<feature type="domain" description="Carbohydrate kinase FGGY N-terminal" evidence="9">
    <location>
        <begin position="3"/>
        <end position="247"/>
    </location>
</feature>
<dbReference type="Pfam" id="PF02782">
    <property type="entry name" value="FGGY_C"/>
    <property type="match status" value="1"/>
</dbReference>
<evidence type="ECO:0000313" key="11">
    <source>
        <dbReference type="EMBL" id="MFC0350558.1"/>
    </source>
</evidence>
<keyword evidence="3 7" id="KW-0547">Nucleotide-binding</keyword>
<evidence type="ECO:0000256" key="6">
    <source>
        <dbReference type="ARBA" id="ARBA00022840"/>
    </source>
</evidence>
<evidence type="ECO:0000313" key="12">
    <source>
        <dbReference type="Proteomes" id="UP001589844"/>
    </source>
</evidence>
<feature type="binding site" evidence="7">
    <location>
        <position position="240"/>
    </location>
    <ligand>
        <name>glycerol</name>
        <dbReference type="ChEBI" id="CHEBI:17754"/>
    </ligand>
</feature>
<feature type="binding site" evidence="7">
    <location>
        <position position="309"/>
    </location>
    <ligand>
        <name>ATP</name>
        <dbReference type="ChEBI" id="CHEBI:30616"/>
    </ligand>
</feature>
<feature type="binding site" evidence="7">
    <location>
        <position position="240"/>
    </location>
    <ligand>
        <name>sn-glycerol 3-phosphate</name>
        <dbReference type="ChEBI" id="CHEBI:57597"/>
    </ligand>
</feature>
<feature type="domain" description="Carbohydrate kinase FGGY C-terminal" evidence="10">
    <location>
        <begin position="257"/>
        <end position="444"/>
    </location>
</feature>
<feature type="binding site" evidence="7">
    <location>
        <position position="305"/>
    </location>
    <ligand>
        <name>ADP</name>
        <dbReference type="ChEBI" id="CHEBI:456216"/>
    </ligand>
</feature>
<protein>
    <recommendedName>
        <fullName evidence="7">Glycerol kinase</fullName>
        <ecNumber evidence="7">2.7.1.30</ecNumber>
    </recommendedName>
    <alternativeName>
        <fullName evidence="7">ATP:glycerol 3-phosphotransferase</fullName>
    </alternativeName>
    <alternativeName>
        <fullName evidence="7">Glycerokinase</fullName>
        <shortName evidence="7">GK</shortName>
    </alternativeName>
</protein>
<feature type="binding site" evidence="7">
    <location>
        <position position="406"/>
    </location>
    <ligand>
        <name>ATP</name>
        <dbReference type="ChEBI" id="CHEBI:30616"/>
    </ligand>
</feature>
<reference evidence="11 12" key="1">
    <citation type="submission" date="2024-09" db="EMBL/GenBank/DDBJ databases">
        <authorList>
            <person name="Sun Q."/>
            <person name="Mori K."/>
        </authorList>
    </citation>
    <scope>NUCLEOTIDE SEQUENCE [LARGE SCALE GENOMIC DNA]</scope>
    <source>
        <strain evidence="11 12">CCM 8677</strain>
    </source>
</reference>
<dbReference type="RefSeq" id="WP_390212962.1">
    <property type="nucleotide sequence ID" value="NZ_JBHLXJ010000013.1"/>
</dbReference>
<feature type="binding site" evidence="7">
    <location>
        <position position="133"/>
    </location>
    <ligand>
        <name>sn-glycerol 3-phosphate</name>
        <dbReference type="ChEBI" id="CHEBI:57597"/>
    </ligand>
</feature>
<keyword evidence="12" id="KW-1185">Reference proteome</keyword>
<comment type="pathway">
    <text evidence="7">Polyol metabolism; glycerol degradation via glycerol kinase pathway; sn-glycerol 3-phosphate from glycerol: step 1/1.</text>
</comment>
<feature type="binding site" evidence="7">
    <location>
        <position position="11"/>
    </location>
    <ligand>
        <name>ADP</name>
        <dbReference type="ChEBI" id="CHEBI:456216"/>
    </ligand>
</feature>
<dbReference type="Pfam" id="PF00370">
    <property type="entry name" value="FGGY_N"/>
    <property type="match status" value="1"/>
</dbReference>
<dbReference type="PROSITE" id="PS00933">
    <property type="entry name" value="FGGY_KINASES_1"/>
    <property type="match status" value="1"/>
</dbReference>
<evidence type="ECO:0000256" key="1">
    <source>
        <dbReference type="ARBA" id="ARBA00009156"/>
    </source>
</evidence>
<evidence type="ECO:0000259" key="9">
    <source>
        <dbReference type="Pfam" id="PF00370"/>
    </source>
</evidence>
<comment type="similarity">
    <text evidence="1 7 8">Belongs to the FGGY kinase family.</text>
</comment>
<dbReference type="PIRSF" id="PIRSF000538">
    <property type="entry name" value="GlpK"/>
    <property type="match status" value="1"/>
</dbReference>
<dbReference type="GO" id="GO:0004370">
    <property type="term" value="F:glycerol kinase activity"/>
    <property type="evidence" value="ECO:0007669"/>
    <property type="project" value="UniProtKB-EC"/>
</dbReference>
<comment type="caution">
    <text evidence="11">The sequence shown here is derived from an EMBL/GenBank/DDBJ whole genome shotgun (WGS) entry which is preliminary data.</text>
</comment>
<keyword evidence="5 7" id="KW-0319">Glycerol metabolism</keyword>
<evidence type="ECO:0000256" key="5">
    <source>
        <dbReference type="ARBA" id="ARBA00022798"/>
    </source>
</evidence>
<dbReference type="CDD" id="cd07786">
    <property type="entry name" value="FGGY_EcGK_like"/>
    <property type="match status" value="1"/>
</dbReference>
<dbReference type="InterPro" id="IPR018483">
    <property type="entry name" value="Carb_kinase_FGGY_CS"/>
</dbReference>
<dbReference type="NCBIfam" id="NF000756">
    <property type="entry name" value="PRK00047.1"/>
    <property type="match status" value="1"/>
</dbReference>
<keyword evidence="4 7" id="KW-0418">Kinase</keyword>
<comment type="activity regulation">
    <text evidence="7">Inhibited by fructose 1,6-bisphosphate (FBP).</text>
</comment>
<dbReference type="InterPro" id="IPR018484">
    <property type="entry name" value="FGGY_N"/>
</dbReference>
<dbReference type="SUPFAM" id="SSF53067">
    <property type="entry name" value="Actin-like ATPase domain"/>
    <property type="match status" value="2"/>
</dbReference>
<dbReference type="PANTHER" id="PTHR10196:SF69">
    <property type="entry name" value="GLYCEROL KINASE"/>
    <property type="match status" value="1"/>
</dbReference>
<dbReference type="InterPro" id="IPR000577">
    <property type="entry name" value="Carb_kinase_FGGY"/>
</dbReference>
<organism evidence="11 12">
    <name type="scientific">Undibacterium danionis</name>
    <dbReference type="NCBI Taxonomy" id="1812100"/>
    <lineage>
        <taxon>Bacteria</taxon>
        <taxon>Pseudomonadati</taxon>
        <taxon>Pseudomonadota</taxon>
        <taxon>Betaproteobacteria</taxon>
        <taxon>Burkholderiales</taxon>
        <taxon>Oxalobacteraceae</taxon>
        <taxon>Undibacterium</taxon>
    </lineage>
</organism>
<dbReference type="Gene3D" id="3.30.420.40">
    <property type="match status" value="2"/>
</dbReference>
<evidence type="ECO:0000256" key="3">
    <source>
        <dbReference type="ARBA" id="ARBA00022741"/>
    </source>
</evidence>
<comment type="function">
    <text evidence="7">Key enzyme in the regulation of glycerol uptake and metabolism. Catalyzes the phosphorylation of glycerol to yield sn-glycerol 3-phosphate.</text>
</comment>
<evidence type="ECO:0000256" key="2">
    <source>
        <dbReference type="ARBA" id="ARBA00022679"/>
    </source>
</evidence>
<feature type="binding site" evidence="7">
    <location>
        <position position="262"/>
    </location>
    <ligand>
        <name>ATP</name>
        <dbReference type="ChEBI" id="CHEBI:30616"/>
    </ligand>
</feature>
<dbReference type="InterPro" id="IPR018485">
    <property type="entry name" value="FGGY_C"/>
</dbReference>
<feature type="binding site" evidence="7">
    <location>
        <position position="82"/>
    </location>
    <ligand>
        <name>glycerol</name>
        <dbReference type="ChEBI" id="CHEBI:17754"/>
    </ligand>
</feature>
<feature type="binding site" evidence="7">
    <location>
        <position position="11"/>
    </location>
    <ligand>
        <name>ATP</name>
        <dbReference type="ChEBI" id="CHEBI:30616"/>
    </ligand>
</feature>
<feature type="binding site" evidence="7">
    <location>
        <position position="406"/>
    </location>
    <ligand>
        <name>ADP</name>
        <dbReference type="ChEBI" id="CHEBI:456216"/>
    </ligand>
</feature>
<proteinExistence type="inferred from homology"/>
<dbReference type="NCBIfam" id="TIGR01311">
    <property type="entry name" value="glycerol_kin"/>
    <property type="match status" value="1"/>
</dbReference>
<dbReference type="InterPro" id="IPR043129">
    <property type="entry name" value="ATPase_NBD"/>
</dbReference>
<feature type="binding site" evidence="7">
    <location>
        <position position="13"/>
    </location>
    <ligand>
        <name>ATP</name>
        <dbReference type="ChEBI" id="CHEBI:30616"/>
    </ligand>
</feature>
<gene>
    <name evidence="7 11" type="primary">glpK</name>
    <name evidence="11" type="ORF">ACFFJH_12115</name>
</gene>
<feature type="binding site" evidence="7">
    <location>
        <position position="305"/>
    </location>
    <ligand>
        <name>ATP</name>
        <dbReference type="ChEBI" id="CHEBI:30616"/>
    </ligand>
</feature>
<dbReference type="InterPro" id="IPR005999">
    <property type="entry name" value="Glycerol_kin"/>
</dbReference>
<feature type="binding site" evidence="7">
    <location>
        <position position="262"/>
    </location>
    <ligand>
        <name>ADP</name>
        <dbReference type="ChEBI" id="CHEBI:456216"/>
    </ligand>
</feature>
<feature type="binding site" evidence="7">
    <location>
        <position position="133"/>
    </location>
    <ligand>
        <name>glycerol</name>
        <dbReference type="ChEBI" id="CHEBI:17754"/>
    </ligand>
</feature>
<keyword evidence="2 7" id="KW-0808">Transferase</keyword>
<feature type="binding site" evidence="7">
    <location>
        <position position="11"/>
    </location>
    <ligand>
        <name>sn-glycerol 3-phosphate</name>
        <dbReference type="ChEBI" id="CHEBI:57597"/>
    </ligand>
</feature>
<sequence length="491" mass="53884">MTYLLALDQGTSSSRSIIFNRAGQIIASAQQEFPQYFPQSAWVEHDAMEIWHSQLATIKRVLQKSGIASQQIAAIGITNQRETTVVWDKKTGHPICPAIVWQDRRTSSYCEALRAQGYSKTIQEKTGLVLDPYFSATKLAWILDHIPNARSKAQQGELAFGTIDSWLAWQLSEGQLHVSDVTNASRTMLWNIHQNCWDEDLLKLFNIPAAILPEVYPSSHHFGDCHLFGSTIPIAGMAGDQQSALFGQACFQAGMAKNTYGTGCFMLLQTADLCSQSQHGLISTAACQVDRKTQYALEGSVFIGGAVVQWLRDQLHLFTHASDIEALANSVPDSDGVIFVPAFAGLGAPYWDANVKGAILGLHRGTQAAHIARAAIEAIAFQSAELLFAMQNDSHTTITELRVDGGAASNNTLLQIQADLLGIPVVRPEILETTALGAAYLAGLKMGVYSDLDECRSLWREQRRFLPKISRTNALGLMQNWKKAVQGLRQI</sequence>